<feature type="site" description="Could play a key role in the communication between the regulatory and the substrate sites" evidence="9">
    <location>
        <position position="109"/>
    </location>
</feature>
<dbReference type="InterPro" id="IPR011831">
    <property type="entry name" value="ADP-Glc_PPase"/>
</dbReference>
<dbReference type="Pfam" id="PF00483">
    <property type="entry name" value="NTP_transferase"/>
    <property type="match status" value="1"/>
</dbReference>
<dbReference type="PROSITE" id="PS00809">
    <property type="entry name" value="ADP_GLC_PYROPHOSPH_2"/>
    <property type="match status" value="1"/>
</dbReference>
<dbReference type="InterPro" id="IPR023049">
    <property type="entry name" value="GlgC_bac"/>
</dbReference>
<keyword evidence="4 9" id="KW-0548">Nucleotidyltransferase</keyword>
<dbReference type="GO" id="GO:0008878">
    <property type="term" value="F:glucose-1-phosphate adenylyltransferase activity"/>
    <property type="evidence" value="ECO:0007669"/>
    <property type="project" value="UniProtKB-UniRule"/>
</dbReference>
<feature type="binding site" evidence="9">
    <location>
        <position position="208"/>
    </location>
    <ligand>
        <name>alpha-D-glucose 1-phosphate</name>
        <dbReference type="ChEBI" id="CHEBI:58601"/>
    </ligand>
</feature>
<feature type="binding site" evidence="9">
    <location>
        <begin position="190"/>
        <end position="191"/>
    </location>
    <ligand>
        <name>alpha-D-glucose 1-phosphate</name>
        <dbReference type="ChEBI" id="CHEBI:58601"/>
    </ligand>
</feature>
<dbReference type="HAMAP" id="MF_00624">
    <property type="entry name" value="GlgC"/>
    <property type="match status" value="1"/>
</dbReference>
<dbReference type="OrthoDB" id="9801810at2"/>
<keyword evidence="7 9" id="KW-0320">Glycogen biosynthesis</keyword>
<evidence type="ECO:0000256" key="3">
    <source>
        <dbReference type="ARBA" id="ARBA00022679"/>
    </source>
</evidence>
<dbReference type="PANTHER" id="PTHR43523:SF2">
    <property type="entry name" value="GLUCOSE-1-PHOSPHATE ADENYLYLTRANSFERASE"/>
    <property type="match status" value="1"/>
</dbReference>
<reference evidence="13" key="1">
    <citation type="submission" date="2017-11" db="EMBL/GenBank/DDBJ databases">
        <title>The draft genome sequence of Chromatocurvus sp. F02.</title>
        <authorList>
            <person name="Du Z.-J."/>
            <person name="Chang Y.-Q."/>
        </authorList>
    </citation>
    <scope>NUCLEOTIDE SEQUENCE [LARGE SCALE GENOMIC DNA]</scope>
    <source>
        <strain evidence="13">F02</strain>
    </source>
</reference>
<dbReference type="InterPro" id="IPR011004">
    <property type="entry name" value="Trimer_LpxA-like_sf"/>
</dbReference>
<keyword evidence="6 9" id="KW-0067">ATP-binding</keyword>
<dbReference type="NCBIfam" id="NF001947">
    <property type="entry name" value="PRK00725.1"/>
    <property type="match status" value="1"/>
</dbReference>
<dbReference type="NCBIfam" id="NF002023">
    <property type="entry name" value="PRK00844.1"/>
    <property type="match status" value="1"/>
</dbReference>
<dbReference type="CDD" id="cd04651">
    <property type="entry name" value="LbH_G1P_AT_C"/>
    <property type="match status" value="1"/>
</dbReference>
<dbReference type="RefSeq" id="WP_101521302.1">
    <property type="nucleotide sequence ID" value="NZ_PKLZ01000007.1"/>
</dbReference>
<dbReference type="Gene3D" id="3.90.550.10">
    <property type="entry name" value="Spore Coat Polysaccharide Biosynthesis Protein SpsA, Chain A"/>
    <property type="match status" value="1"/>
</dbReference>
<feature type="domain" description="Glucose-1-phosphate adenylyltransferase/Bifunctional protein GlmU-like C-terminal hexapeptide" evidence="11">
    <location>
        <begin position="306"/>
        <end position="409"/>
    </location>
</feature>
<dbReference type="CDD" id="cd02508">
    <property type="entry name" value="ADP_Glucose_PP"/>
    <property type="match status" value="1"/>
</dbReference>
<feature type="domain" description="Nucleotidyl transferase" evidence="10">
    <location>
        <begin position="19"/>
        <end position="282"/>
    </location>
</feature>
<evidence type="ECO:0000256" key="4">
    <source>
        <dbReference type="ARBA" id="ARBA00022695"/>
    </source>
</evidence>
<dbReference type="SUPFAM" id="SSF51161">
    <property type="entry name" value="Trimeric LpxA-like enzymes"/>
    <property type="match status" value="1"/>
</dbReference>
<evidence type="ECO:0000259" key="10">
    <source>
        <dbReference type="Pfam" id="PF00483"/>
    </source>
</evidence>
<dbReference type="GO" id="GO:0005978">
    <property type="term" value="P:glycogen biosynthetic process"/>
    <property type="evidence" value="ECO:0007669"/>
    <property type="project" value="UniProtKB-UniRule"/>
</dbReference>
<dbReference type="AlphaFoldDB" id="A0A2N5Y394"/>
<organism evidence="12 13">
    <name type="scientific">Kineobactrum sediminis</name>
    <dbReference type="NCBI Taxonomy" id="1905677"/>
    <lineage>
        <taxon>Bacteria</taxon>
        <taxon>Pseudomonadati</taxon>
        <taxon>Pseudomonadota</taxon>
        <taxon>Gammaproteobacteria</taxon>
        <taxon>Cellvibrionales</taxon>
        <taxon>Halieaceae</taxon>
        <taxon>Kineobactrum</taxon>
    </lineage>
</organism>
<dbReference type="NCBIfam" id="TIGR02091">
    <property type="entry name" value="glgC"/>
    <property type="match status" value="1"/>
</dbReference>
<dbReference type="GO" id="GO:0005524">
    <property type="term" value="F:ATP binding"/>
    <property type="evidence" value="ECO:0007669"/>
    <property type="project" value="UniProtKB-KW"/>
</dbReference>
<protein>
    <recommendedName>
        <fullName evidence="9">Glucose-1-phosphate adenylyltransferase</fullName>
        <ecNumber evidence="9">2.7.7.27</ecNumber>
    </recommendedName>
    <alternativeName>
        <fullName evidence="9">ADP-glucose pyrophosphorylase</fullName>
        <shortName evidence="9">ADPGlc PPase</shortName>
    </alternativeName>
    <alternativeName>
        <fullName evidence="9">ADP-glucose synthase</fullName>
    </alternativeName>
</protein>
<name>A0A2N5Y394_9GAMM</name>
<keyword evidence="2 9" id="KW-0321">Glycogen metabolism</keyword>
<accession>A0A2N5Y394</accession>
<dbReference type="InterPro" id="IPR005835">
    <property type="entry name" value="NTP_transferase_dom"/>
</dbReference>
<evidence type="ECO:0000313" key="13">
    <source>
        <dbReference type="Proteomes" id="UP000234845"/>
    </source>
</evidence>
<evidence type="ECO:0000256" key="7">
    <source>
        <dbReference type="ARBA" id="ARBA00023056"/>
    </source>
</evidence>
<keyword evidence="5 9" id="KW-0547">Nucleotide-binding</keyword>
<keyword evidence="3 9" id="KW-0808">Transferase</keyword>
<evidence type="ECO:0000313" key="12">
    <source>
        <dbReference type="EMBL" id="PLW82837.1"/>
    </source>
</evidence>
<dbReference type="Gene3D" id="2.160.10.10">
    <property type="entry name" value="Hexapeptide repeat proteins"/>
    <property type="match status" value="1"/>
</dbReference>
<dbReference type="PROSITE" id="PS00808">
    <property type="entry name" value="ADP_GLC_PYROPHOSPH_1"/>
    <property type="match status" value="1"/>
</dbReference>
<comment type="caution">
    <text evidence="12">The sequence shown here is derived from an EMBL/GenBank/DDBJ whole genome shotgun (WGS) entry which is preliminary data.</text>
</comment>
<sequence length="422" mass="47066">MSFHYPDRYVSALTRDTLALVLAGGRGSRLGGLTTQRAKPAVPFGGNMRIIDFPLSNCVNSGIRRIGVLTQYKAQSLIRHLNLGWGFMRGELGEFIELLPAQQRTSESWYNGTADAVYQNIDIIRAHDPRFVLVLGGDHIYKMDYGSMLATHVENRADVTVGCMEVPVAEATAFGVIEIEEDGQVSAFREKPAEPKPMPGRPDTALVSMGIYVFNADYLIDRLQHDNDIFDSAHDFGIDLLPRAVEEDRVFASPFRDPRTGERAYWRDVGTLDTYWAANQELIGVLPELDLFDTKWPIRTFQEQGPPAKFVFDDEGRRGMAVDSMVTTGCVISGAYIRHSVLFSNVRAEESSRVEYSVVLPRVVIGARCQVHKAVIETGCVLAPGTVIGLDPEHDRQRFEVSPEGVVLVTPEMLNQKLDYIR</sequence>
<dbReference type="EMBL" id="PKLZ01000007">
    <property type="protein sequence ID" value="PLW82837.1"/>
    <property type="molecule type" value="Genomic_DNA"/>
</dbReference>
<evidence type="ECO:0000256" key="2">
    <source>
        <dbReference type="ARBA" id="ARBA00022600"/>
    </source>
</evidence>
<keyword evidence="13" id="KW-1185">Reference proteome</keyword>
<evidence type="ECO:0000259" key="11">
    <source>
        <dbReference type="Pfam" id="PF24894"/>
    </source>
</evidence>
<dbReference type="Pfam" id="PF24894">
    <property type="entry name" value="Hexapep_GlmU"/>
    <property type="match status" value="1"/>
</dbReference>
<feature type="binding site" evidence="9">
    <location>
        <position position="175"/>
    </location>
    <ligand>
        <name>alpha-D-glucose 1-phosphate</name>
        <dbReference type="ChEBI" id="CHEBI:58601"/>
    </ligand>
</feature>
<comment type="pathway">
    <text evidence="9">Glycan biosynthesis; glycogen biosynthesis.</text>
</comment>
<comment type="catalytic activity">
    <reaction evidence="9">
        <text>alpha-D-glucose 1-phosphate + ATP + H(+) = ADP-alpha-D-glucose + diphosphate</text>
        <dbReference type="Rhea" id="RHEA:12120"/>
        <dbReference type="ChEBI" id="CHEBI:15378"/>
        <dbReference type="ChEBI" id="CHEBI:30616"/>
        <dbReference type="ChEBI" id="CHEBI:33019"/>
        <dbReference type="ChEBI" id="CHEBI:57498"/>
        <dbReference type="ChEBI" id="CHEBI:58601"/>
        <dbReference type="EC" id="2.7.7.27"/>
    </reaction>
</comment>
<evidence type="ECO:0000256" key="1">
    <source>
        <dbReference type="ARBA" id="ARBA00010443"/>
    </source>
</evidence>
<dbReference type="SUPFAM" id="SSF53448">
    <property type="entry name" value="Nucleotide-diphospho-sugar transferases"/>
    <property type="match status" value="1"/>
</dbReference>
<keyword evidence="8 9" id="KW-0119">Carbohydrate metabolism</keyword>
<dbReference type="EC" id="2.7.7.27" evidence="9"/>
<dbReference type="PROSITE" id="PS00810">
    <property type="entry name" value="ADP_GLC_PYROPHOSPH_3"/>
    <property type="match status" value="1"/>
</dbReference>
<comment type="similarity">
    <text evidence="1 9">Belongs to the bacterial/plant glucose-1-phosphate adenylyltransferase family.</text>
</comment>
<evidence type="ECO:0000256" key="8">
    <source>
        <dbReference type="ARBA" id="ARBA00023277"/>
    </source>
</evidence>
<dbReference type="InterPro" id="IPR029044">
    <property type="entry name" value="Nucleotide-diphossugar_trans"/>
</dbReference>
<evidence type="ECO:0000256" key="5">
    <source>
        <dbReference type="ARBA" id="ARBA00022741"/>
    </source>
</evidence>
<dbReference type="PANTHER" id="PTHR43523">
    <property type="entry name" value="GLUCOSE-1-PHOSPHATE ADENYLYLTRANSFERASE-RELATED"/>
    <property type="match status" value="1"/>
</dbReference>
<feature type="site" description="Could play a key role in the communication between the regulatory and the substrate sites" evidence="9">
    <location>
        <position position="71"/>
    </location>
</feature>
<dbReference type="UniPathway" id="UPA00164"/>
<comment type="subunit">
    <text evidence="9">Homotetramer.</text>
</comment>
<gene>
    <name evidence="9 12" type="primary">glgC</name>
    <name evidence="12" type="ORF">CWI75_09760</name>
</gene>
<comment type="function">
    <text evidence="9">Involved in the biosynthesis of ADP-glucose, a building block required for the elongation reactions to produce glycogen. Catalyzes the reaction between ATP and alpha-D-glucose 1-phosphate (G1P) to produce pyrophosphate and ADP-Glc.</text>
</comment>
<evidence type="ECO:0000256" key="9">
    <source>
        <dbReference type="HAMAP-Rule" id="MF_00624"/>
    </source>
</evidence>
<dbReference type="Proteomes" id="UP000234845">
    <property type="component" value="Unassembled WGS sequence"/>
</dbReference>
<feature type="binding site" evidence="9">
    <location>
        <position position="110"/>
    </location>
    <ligand>
        <name>alpha-D-glucose 1-phosphate</name>
        <dbReference type="ChEBI" id="CHEBI:58601"/>
    </ligand>
</feature>
<evidence type="ECO:0000256" key="6">
    <source>
        <dbReference type="ARBA" id="ARBA00022840"/>
    </source>
</evidence>
<dbReference type="InterPro" id="IPR056818">
    <property type="entry name" value="GlmU/GlgC-like_hexapep"/>
</dbReference>
<proteinExistence type="inferred from homology"/>
<dbReference type="InterPro" id="IPR005836">
    <property type="entry name" value="ADP_Glu_pyroP_CS"/>
</dbReference>